<keyword evidence="4" id="KW-0206">Cytoskeleton</keyword>
<feature type="region of interest" description="Disordered" evidence="6">
    <location>
        <begin position="181"/>
        <end position="217"/>
    </location>
</feature>
<dbReference type="OMA" id="QSRFHMS"/>
<dbReference type="InParanoid" id="A0A7R8UWF2"/>
<organism evidence="8 9">
    <name type="scientific">Hermetia illucens</name>
    <name type="common">Black soldier fly</name>
    <dbReference type="NCBI Taxonomy" id="343691"/>
    <lineage>
        <taxon>Eukaryota</taxon>
        <taxon>Metazoa</taxon>
        <taxon>Ecdysozoa</taxon>
        <taxon>Arthropoda</taxon>
        <taxon>Hexapoda</taxon>
        <taxon>Insecta</taxon>
        <taxon>Pterygota</taxon>
        <taxon>Neoptera</taxon>
        <taxon>Endopterygota</taxon>
        <taxon>Diptera</taxon>
        <taxon>Brachycera</taxon>
        <taxon>Stratiomyomorpha</taxon>
        <taxon>Stratiomyidae</taxon>
        <taxon>Hermetiinae</taxon>
        <taxon>Hermetia</taxon>
    </lineage>
</organism>
<dbReference type="InterPro" id="IPR052102">
    <property type="entry name" value="Enkurin_domain-protein"/>
</dbReference>
<name>A0A7R8UWF2_HERIL</name>
<dbReference type="GO" id="GO:0005929">
    <property type="term" value="C:cilium"/>
    <property type="evidence" value="ECO:0007669"/>
    <property type="project" value="UniProtKB-SubCell"/>
</dbReference>
<dbReference type="PROSITE" id="PS51665">
    <property type="entry name" value="ENKURIN"/>
    <property type="match status" value="1"/>
</dbReference>
<dbReference type="Proteomes" id="UP000594454">
    <property type="component" value="Chromosome 4"/>
</dbReference>
<keyword evidence="3" id="KW-0963">Cytoplasm</keyword>
<dbReference type="InterPro" id="IPR027012">
    <property type="entry name" value="Enkurin_dom"/>
</dbReference>
<evidence type="ECO:0000256" key="5">
    <source>
        <dbReference type="ARBA" id="ARBA00023273"/>
    </source>
</evidence>
<feature type="compositionally biased region" description="Polar residues" evidence="6">
    <location>
        <begin position="80"/>
        <end position="95"/>
    </location>
</feature>
<evidence type="ECO:0000256" key="3">
    <source>
        <dbReference type="ARBA" id="ARBA00022490"/>
    </source>
</evidence>
<proteinExistence type="predicted"/>
<comment type="subcellular location">
    <subcellularLocation>
        <location evidence="1">Cell projection</location>
        <location evidence="1">Cilium</location>
    </subcellularLocation>
    <subcellularLocation>
        <location evidence="2">Cytoplasm</location>
        <location evidence="2">Cytoskeleton</location>
    </subcellularLocation>
</comment>
<dbReference type="PANTHER" id="PTHR21490:SF2">
    <property type="entry name" value="ENKURIN DOMAIN-CONTAINING PROTEIN 1"/>
    <property type="match status" value="1"/>
</dbReference>
<evidence type="ECO:0000256" key="6">
    <source>
        <dbReference type="SAM" id="MobiDB-lite"/>
    </source>
</evidence>
<accession>A0A7R8UWF2</accession>
<feature type="domain" description="Enkurin" evidence="7">
    <location>
        <begin position="229"/>
        <end position="321"/>
    </location>
</feature>
<sequence length="324" mass="37549">MSIKNLPTLKGVFPLPKPPPKRDFIRENKQKLRAVQRFSCPRGENSEQDEFGTRRSHVRQPQAPVRSRSIPAHRIPSGCSCASKQTESSMASVQPPSRRRSVNCDKSIQTDDIDDEAFLADALRRCSTRNQRDHGDLGNGNFISDTIDDIPHLERMTLSYENNLNVDLSQINDDNHLSETQEPILRKSHSRHDLDEKLLDDGNNNKGQQRISNRSDLRSRREIRIPKYLEREKREKELQRIREMEKDPNCPAGHYVLSEDDRKAALTAAENKFRQLVNELNRMPMSGETLRIRNRKMEIEKALIDLENTIRNFSKSKVYVKDEK</sequence>
<dbReference type="AlphaFoldDB" id="A0A7R8UWF2"/>
<dbReference type="GO" id="GO:0005881">
    <property type="term" value="C:cytoplasmic microtubule"/>
    <property type="evidence" value="ECO:0007669"/>
    <property type="project" value="TreeGrafter"/>
</dbReference>
<feature type="region of interest" description="Disordered" evidence="6">
    <location>
        <begin position="37"/>
        <end position="103"/>
    </location>
</feature>
<gene>
    <name evidence="8" type="ORF">HERILL_LOCUS10872</name>
</gene>
<evidence type="ECO:0000256" key="1">
    <source>
        <dbReference type="ARBA" id="ARBA00004138"/>
    </source>
</evidence>
<dbReference type="Pfam" id="PF13864">
    <property type="entry name" value="Enkurin"/>
    <property type="match status" value="1"/>
</dbReference>
<feature type="region of interest" description="Disordered" evidence="6">
    <location>
        <begin position="1"/>
        <end position="23"/>
    </location>
</feature>
<evidence type="ECO:0000259" key="7">
    <source>
        <dbReference type="PROSITE" id="PS51665"/>
    </source>
</evidence>
<dbReference type="EMBL" id="LR899012">
    <property type="protein sequence ID" value="CAD7088227.1"/>
    <property type="molecule type" value="Genomic_DNA"/>
</dbReference>
<dbReference type="OrthoDB" id="10264920at2759"/>
<dbReference type="PANTHER" id="PTHR21490">
    <property type="entry name" value="ENKURIN-RELATED"/>
    <property type="match status" value="1"/>
</dbReference>
<reference evidence="8 9" key="1">
    <citation type="submission" date="2020-11" db="EMBL/GenBank/DDBJ databases">
        <authorList>
            <person name="Wallbank WR R."/>
            <person name="Pardo Diaz C."/>
            <person name="Kozak K."/>
            <person name="Martin S."/>
            <person name="Jiggins C."/>
            <person name="Moest M."/>
            <person name="Warren A I."/>
            <person name="Generalovic N T."/>
            <person name="Byers J.R.P. K."/>
            <person name="Montejo-Kovacevich G."/>
            <person name="Yen C E."/>
        </authorList>
    </citation>
    <scope>NUCLEOTIDE SEQUENCE [LARGE SCALE GENOMIC DNA]</scope>
</reference>
<keyword evidence="9" id="KW-1185">Reference proteome</keyword>
<keyword evidence="5" id="KW-0966">Cell projection</keyword>
<evidence type="ECO:0000313" key="9">
    <source>
        <dbReference type="Proteomes" id="UP000594454"/>
    </source>
</evidence>
<evidence type="ECO:0000256" key="4">
    <source>
        <dbReference type="ARBA" id="ARBA00023212"/>
    </source>
</evidence>
<evidence type="ECO:0000256" key="2">
    <source>
        <dbReference type="ARBA" id="ARBA00004245"/>
    </source>
</evidence>
<feature type="compositionally biased region" description="Polar residues" evidence="6">
    <location>
        <begin position="202"/>
        <end position="212"/>
    </location>
</feature>
<evidence type="ECO:0000313" key="8">
    <source>
        <dbReference type="EMBL" id="CAD7088227.1"/>
    </source>
</evidence>
<feature type="compositionally biased region" description="Basic and acidic residues" evidence="6">
    <location>
        <begin position="191"/>
        <end position="200"/>
    </location>
</feature>
<protein>
    <recommendedName>
        <fullName evidence="7">Enkurin domain-containing protein</fullName>
    </recommendedName>
</protein>